<sequence length="100" mass="11293">MAARETTGGPADERGADALDDRERAILDFERQWWKHAGAKEDAIRSEFALSSARYYQVLGALIDRREALVYDPMLVKRLQRLRDARSAARAARSTPRSSS</sequence>
<dbReference type="AlphaFoldDB" id="A0A444PRI2"/>
<proteinExistence type="predicted"/>
<dbReference type="Pfam" id="PF11662">
    <property type="entry name" value="DUF3263"/>
    <property type="match status" value="1"/>
</dbReference>
<evidence type="ECO:0000313" key="1">
    <source>
        <dbReference type="EMBL" id="RWZ49834.1"/>
    </source>
</evidence>
<dbReference type="Proteomes" id="UP000288547">
    <property type="component" value="Unassembled WGS sequence"/>
</dbReference>
<keyword evidence="2" id="KW-1185">Reference proteome</keyword>
<comment type="caution">
    <text evidence="1">The sequence shown here is derived from an EMBL/GenBank/DDBJ whole genome shotgun (WGS) entry which is preliminary data.</text>
</comment>
<dbReference type="InterPro" id="IPR021678">
    <property type="entry name" value="DUF3263"/>
</dbReference>
<dbReference type="RefSeq" id="WP_128495294.1">
    <property type="nucleotide sequence ID" value="NZ_RZNB01000004.1"/>
</dbReference>
<name>A0A444PRI2_9MICO</name>
<accession>A0A444PRI2</accession>
<protein>
    <submittedName>
        <fullName evidence="1">DUF3263 domain-containing protein</fullName>
    </submittedName>
</protein>
<evidence type="ECO:0000313" key="2">
    <source>
        <dbReference type="Proteomes" id="UP000288547"/>
    </source>
</evidence>
<organism evidence="1 2">
    <name type="scientific">Labedella phragmitis</name>
    <dbReference type="NCBI Taxonomy" id="2498849"/>
    <lineage>
        <taxon>Bacteria</taxon>
        <taxon>Bacillati</taxon>
        <taxon>Actinomycetota</taxon>
        <taxon>Actinomycetes</taxon>
        <taxon>Micrococcales</taxon>
        <taxon>Microbacteriaceae</taxon>
        <taxon>Labedella</taxon>
    </lineage>
</organism>
<dbReference type="EMBL" id="RZNB01000004">
    <property type="protein sequence ID" value="RWZ49834.1"/>
    <property type="molecule type" value="Genomic_DNA"/>
</dbReference>
<gene>
    <name evidence="1" type="ORF">ELQ90_10775</name>
</gene>
<reference evidence="1 2" key="1">
    <citation type="submission" date="2018-12" db="EMBL/GenBank/DDBJ databases">
        <authorList>
            <person name="Li F."/>
        </authorList>
    </citation>
    <scope>NUCLEOTIDE SEQUENCE [LARGE SCALE GENOMIC DNA]</scope>
    <source>
        <strain evidence="1 2">11W25H-1</strain>
    </source>
</reference>
<dbReference type="OrthoDB" id="3268863at2"/>